<protein>
    <submittedName>
        <fullName evidence="1">Uncharacterized protein</fullName>
    </submittedName>
</protein>
<organism evidence="1 2">
    <name type="scientific">Setaria viridis</name>
    <name type="common">Green bristlegrass</name>
    <name type="synonym">Setaria italica subsp. viridis</name>
    <dbReference type="NCBI Taxonomy" id="4556"/>
    <lineage>
        <taxon>Eukaryota</taxon>
        <taxon>Viridiplantae</taxon>
        <taxon>Streptophyta</taxon>
        <taxon>Embryophyta</taxon>
        <taxon>Tracheophyta</taxon>
        <taxon>Spermatophyta</taxon>
        <taxon>Magnoliopsida</taxon>
        <taxon>Liliopsida</taxon>
        <taxon>Poales</taxon>
        <taxon>Poaceae</taxon>
        <taxon>PACMAD clade</taxon>
        <taxon>Panicoideae</taxon>
        <taxon>Panicodae</taxon>
        <taxon>Paniceae</taxon>
        <taxon>Cenchrinae</taxon>
        <taxon>Setaria</taxon>
    </lineage>
</organism>
<name>A0A4U6TE53_SETVI</name>
<dbReference type="Gramene" id="TKV98902">
    <property type="protein sequence ID" value="TKV98902"/>
    <property type="gene ID" value="SEVIR_8G004251v2"/>
</dbReference>
<evidence type="ECO:0000313" key="1">
    <source>
        <dbReference type="EMBL" id="TKV98902.1"/>
    </source>
</evidence>
<proteinExistence type="predicted"/>
<keyword evidence="2" id="KW-1185">Reference proteome</keyword>
<dbReference type="Proteomes" id="UP000298652">
    <property type="component" value="Chromosome 8"/>
</dbReference>
<evidence type="ECO:0000313" key="2">
    <source>
        <dbReference type="Proteomes" id="UP000298652"/>
    </source>
</evidence>
<reference evidence="1" key="1">
    <citation type="submission" date="2019-03" db="EMBL/GenBank/DDBJ databases">
        <title>WGS assembly of Setaria viridis.</title>
        <authorList>
            <person name="Huang P."/>
            <person name="Jenkins J."/>
            <person name="Grimwood J."/>
            <person name="Barry K."/>
            <person name="Healey A."/>
            <person name="Mamidi S."/>
            <person name="Sreedasyam A."/>
            <person name="Shu S."/>
            <person name="Feldman M."/>
            <person name="Wu J."/>
            <person name="Yu Y."/>
            <person name="Chen C."/>
            <person name="Johnson J."/>
            <person name="Rokhsar D."/>
            <person name="Baxter I."/>
            <person name="Schmutz J."/>
            <person name="Brutnell T."/>
            <person name="Kellogg E."/>
        </authorList>
    </citation>
    <scope>NUCLEOTIDE SEQUENCE [LARGE SCALE GENOMIC DNA]</scope>
</reference>
<dbReference type="AlphaFoldDB" id="A0A4U6TE53"/>
<accession>A0A4U6TE53</accession>
<dbReference type="EMBL" id="CM016559">
    <property type="protein sequence ID" value="TKV98902.1"/>
    <property type="molecule type" value="Genomic_DNA"/>
</dbReference>
<sequence>MMICIMEVAGLVDQHPPKCFFIGLGIHCPLILGSTKTRV</sequence>
<gene>
    <name evidence="1" type="ORF">SEVIR_8G004251v2</name>
</gene>